<protein>
    <submittedName>
        <fullName evidence="2">Uncharacterized protein</fullName>
    </submittedName>
</protein>
<proteinExistence type="predicted"/>
<organism evidence="2 3">
    <name type="scientific">Trichodelitschia bisporula</name>
    <dbReference type="NCBI Taxonomy" id="703511"/>
    <lineage>
        <taxon>Eukaryota</taxon>
        <taxon>Fungi</taxon>
        <taxon>Dikarya</taxon>
        <taxon>Ascomycota</taxon>
        <taxon>Pezizomycotina</taxon>
        <taxon>Dothideomycetes</taxon>
        <taxon>Dothideomycetes incertae sedis</taxon>
        <taxon>Phaeotrichales</taxon>
        <taxon>Phaeotrichaceae</taxon>
        <taxon>Trichodelitschia</taxon>
    </lineage>
</organism>
<sequence>MPGSRSPRRGCPAVYNGVAAHLSRARCCESLPWWLRSDACVPNSLLDLLEKGPGFINILLPLNADMVVLSMAPSVVPLSPSFATALRAFFSLREWTATDESMGITASPSLSTLAFFPYIRAAAPADRRLSGSSGFISGPSSRCASGQQRTRFVVGIECQVHVLEMVHEVLHHPQQRFSTSESSSEPASSTSTFS</sequence>
<dbReference type="EMBL" id="ML996698">
    <property type="protein sequence ID" value="KAF2399068.1"/>
    <property type="molecule type" value="Genomic_DNA"/>
</dbReference>
<accession>A0A6G1HSN3</accession>
<evidence type="ECO:0000256" key="1">
    <source>
        <dbReference type="SAM" id="MobiDB-lite"/>
    </source>
</evidence>
<feature type="compositionally biased region" description="Low complexity" evidence="1">
    <location>
        <begin position="177"/>
        <end position="194"/>
    </location>
</feature>
<evidence type="ECO:0000313" key="2">
    <source>
        <dbReference type="EMBL" id="KAF2399068.1"/>
    </source>
</evidence>
<keyword evidence="3" id="KW-1185">Reference proteome</keyword>
<name>A0A6G1HSN3_9PEZI</name>
<dbReference type="Proteomes" id="UP000799640">
    <property type="component" value="Unassembled WGS sequence"/>
</dbReference>
<feature type="region of interest" description="Disordered" evidence="1">
    <location>
        <begin position="174"/>
        <end position="194"/>
    </location>
</feature>
<evidence type="ECO:0000313" key="3">
    <source>
        <dbReference type="Proteomes" id="UP000799640"/>
    </source>
</evidence>
<gene>
    <name evidence="2" type="ORF">EJ06DRAFT_69204</name>
</gene>
<dbReference type="AlphaFoldDB" id="A0A6G1HSN3"/>
<reference evidence="2" key="1">
    <citation type="journal article" date="2020" name="Stud. Mycol.">
        <title>101 Dothideomycetes genomes: a test case for predicting lifestyles and emergence of pathogens.</title>
        <authorList>
            <person name="Haridas S."/>
            <person name="Albert R."/>
            <person name="Binder M."/>
            <person name="Bloem J."/>
            <person name="Labutti K."/>
            <person name="Salamov A."/>
            <person name="Andreopoulos B."/>
            <person name="Baker S."/>
            <person name="Barry K."/>
            <person name="Bills G."/>
            <person name="Bluhm B."/>
            <person name="Cannon C."/>
            <person name="Castanera R."/>
            <person name="Culley D."/>
            <person name="Daum C."/>
            <person name="Ezra D."/>
            <person name="Gonzalez J."/>
            <person name="Henrissat B."/>
            <person name="Kuo A."/>
            <person name="Liang C."/>
            <person name="Lipzen A."/>
            <person name="Lutzoni F."/>
            <person name="Magnuson J."/>
            <person name="Mondo S."/>
            <person name="Nolan M."/>
            <person name="Ohm R."/>
            <person name="Pangilinan J."/>
            <person name="Park H.-J."/>
            <person name="Ramirez L."/>
            <person name="Alfaro M."/>
            <person name="Sun H."/>
            <person name="Tritt A."/>
            <person name="Yoshinaga Y."/>
            <person name="Zwiers L.-H."/>
            <person name="Turgeon B."/>
            <person name="Goodwin S."/>
            <person name="Spatafora J."/>
            <person name="Crous P."/>
            <person name="Grigoriev I."/>
        </authorList>
    </citation>
    <scope>NUCLEOTIDE SEQUENCE</scope>
    <source>
        <strain evidence="2">CBS 262.69</strain>
    </source>
</reference>